<keyword evidence="4" id="KW-1133">Transmembrane helix</keyword>
<feature type="domain" description="4Fe-4S ferredoxin-type" evidence="5">
    <location>
        <begin position="11"/>
        <end position="40"/>
    </location>
</feature>
<gene>
    <name evidence="6" type="ORF">AMJ39_08985</name>
</gene>
<dbReference type="PROSITE" id="PS00198">
    <property type="entry name" value="4FE4S_FER_1"/>
    <property type="match status" value="1"/>
</dbReference>
<dbReference type="PROSITE" id="PS51379">
    <property type="entry name" value="4FE4S_FER_2"/>
    <property type="match status" value="2"/>
</dbReference>
<evidence type="ECO:0000256" key="4">
    <source>
        <dbReference type="SAM" id="Phobius"/>
    </source>
</evidence>
<dbReference type="InterPro" id="IPR051460">
    <property type="entry name" value="HdrC_iron-sulfur_subunit"/>
</dbReference>
<dbReference type="GO" id="GO:0051536">
    <property type="term" value="F:iron-sulfur cluster binding"/>
    <property type="evidence" value="ECO:0007669"/>
    <property type="project" value="UniProtKB-KW"/>
</dbReference>
<keyword evidence="1" id="KW-0479">Metal-binding</keyword>
<reference evidence="6 7" key="1">
    <citation type="journal article" date="2015" name="Microbiome">
        <title>Genomic resolution of linkages in carbon, nitrogen, and sulfur cycling among widespread estuary sediment bacteria.</title>
        <authorList>
            <person name="Baker B.J."/>
            <person name="Lazar C.S."/>
            <person name="Teske A.P."/>
            <person name="Dick G.J."/>
        </authorList>
    </citation>
    <scope>NUCLEOTIDE SEQUENCE [LARGE SCALE GENOMIC DNA]</scope>
    <source>
        <strain evidence="6">DG_24</strain>
    </source>
</reference>
<keyword evidence="4" id="KW-0812">Transmembrane</keyword>
<dbReference type="GO" id="GO:0005886">
    <property type="term" value="C:plasma membrane"/>
    <property type="evidence" value="ECO:0007669"/>
    <property type="project" value="TreeGrafter"/>
</dbReference>
<evidence type="ECO:0000313" key="6">
    <source>
        <dbReference type="EMBL" id="KPJ51953.1"/>
    </source>
</evidence>
<dbReference type="InterPro" id="IPR017896">
    <property type="entry name" value="4Fe4S_Fe-S-bd"/>
</dbReference>
<evidence type="ECO:0000256" key="2">
    <source>
        <dbReference type="ARBA" id="ARBA00023004"/>
    </source>
</evidence>
<evidence type="ECO:0000256" key="1">
    <source>
        <dbReference type="ARBA" id="ARBA00022723"/>
    </source>
</evidence>
<evidence type="ECO:0000256" key="3">
    <source>
        <dbReference type="ARBA" id="ARBA00023014"/>
    </source>
</evidence>
<dbReference type="SUPFAM" id="SSF46548">
    <property type="entry name" value="alpha-helical ferredoxin"/>
    <property type="match status" value="1"/>
</dbReference>
<evidence type="ECO:0000313" key="7">
    <source>
        <dbReference type="Proteomes" id="UP000052008"/>
    </source>
</evidence>
<proteinExistence type="predicted"/>
<keyword evidence="3" id="KW-0411">Iron-sulfur</keyword>
<dbReference type="PANTHER" id="PTHR43255">
    <property type="entry name" value="IRON-SULFUR-BINDING OXIDOREDUCTASE FADF-RELATED-RELATED"/>
    <property type="match status" value="1"/>
</dbReference>
<comment type="caution">
    <text evidence="6">The sequence shown here is derived from an EMBL/GenBank/DDBJ whole genome shotgun (WGS) entry which is preliminary data.</text>
</comment>
<dbReference type="STRING" id="1703770.AMJ39_08985"/>
<dbReference type="AlphaFoldDB" id="A0A0S7WP70"/>
<dbReference type="InterPro" id="IPR009051">
    <property type="entry name" value="Helical_ferredxn"/>
</dbReference>
<dbReference type="Gene3D" id="1.10.1060.10">
    <property type="entry name" value="Alpha-helical ferredoxin"/>
    <property type="match status" value="1"/>
</dbReference>
<dbReference type="Proteomes" id="UP000052008">
    <property type="component" value="Unassembled WGS sequence"/>
</dbReference>
<organism evidence="6 7">
    <name type="scientific">candidate division TA06 bacterium DG_24</name>
    <dbReference type="NCBI Taxonomy" id="1703770"/>
    <lineage>
        <taxon>Bacteria</taxon>
        <taxon>Bacteria division TA06</taxon>
    </lineage>
</organism>
<keyword evidence="4" id="KW-0472">Membrane</keyword>
<dbReference type="GO" id="GO:0046872">
    <property type="term" value="F:metal ion binding"/>
    <property type="evidence" value="ECO:0007669"/>
    <property type="project" value="UniProtKB-KW"/>
</dbReference>
<sequence>MIADFLDEVSCSDEFNAYACMHCGLCTAICPMGFDLLPRRMFRYVMLGLKDKVIENTDTIFSCLLCKLCEENCPAGVHIVENIMCLRCYLNRESFKLERS</sequence>
<protein>
    <submittedName>
        <fullName evidence="6">CMP-binding protein</fullName>
    </submittedName>
</protein>
<name>A0A0S7WP70_UNCT6</name>
<dbReference type="EMBL" id="LIZS01000086">
    <property type="protein sequence ID" value="KPJ51953.1"/>
    <property type="molecule type" value="Genomic_DNA"/>
</dbReference>
<keyword evidence="2" id="KW-0408">Iron</keyword>
<evidence type="ECO:0000259" key="5">
    <source>
        <dbReference type="PROSITE" id="PS51379"/>
    </source>
</evidence>
<accession>A0A0S7WP70</accession>
<dbReference type="Pfam" id="PF13183">
    <property type="entry name" value="Fer4_8"/>
    <property type="match status" value="1"/>
</dbReference>
<dbReference type="InterPro" id="IPR017900">
    <property type="entry name" value="4Fe4S_Fe_S_CS"/>
</dbReference>
<feature type="transmembrane region" description="Helical" evidence="4">
    <location>
        <begin position="15"/>
        <end position="37"/>
    </location>
</feature>
<dbReference type="PANTHER" id="PTHR43255:SF2">
    <property type="entry name" value="HETERODISULFIDE REDUCTASE RELATED PROTEIN"/>
    <property type="match status" value="1"/>
</dbReference>
<feature type="domain" description="4Fe-4S ferredoxin-type" evidence="5">
    <location>
        <begin position="51"/>
        <end position="83"/>
    </location>
</feature>